<dbReference type="SUPFAM" id="SSF51735">
    <property type="entry name" value="NAD(P)-binding Rossmann-fold domains"/>
    <property type="match status" value="1"/>
</dbReference>
<dbReference type="Gene3D" id="3.90.180.10">
    <property type="entry name" value="Medium-chain alcohol dehydrogenases, catalytic domain"/>
    <property type="match status" value="1"/>
</dbReference>
<feature type="domain" description="Enoyl reductase (ER)" evidence="2">
    <location>
        <begin position="21"/>
        <end position="325"/>
    </location>
</feature>
<dbReference type="Pfam" id="PF00107">
    <property type="entry name" value="ADH_zinc_N"/>
    <property type="match status" value="1"/>
</dbReference>
<comment type="caution">
    <text evidence="3">The sequence shown here is derived from an EMBL/GenBank/DDBJ whole genome shotgun (WGS) entry which is preliminary data.</text>
</comment>
<dbReference type="InterPro" id="IPR020843">
    <property type="entry name" value="ER"/>
</dbReference>
<evidence type="ECO:0000259" key="2">
    <source>
        <dbReference type="SMART" id="SM00829"/>
    </source>
</evidence>
<evidence type="ECO:0000313" key="3">
    <source>
        <dbReference type="EMBL" id="OTP65313.1"/>
    </source>
</evidence>
<dbReference type="Gene3D" id="3.40.50.720">
    <property type="entry name" value="NAD(P)-binding Rossmann-like Domain"/>
    <property type="match status" value="1"/>
</dbReference>
<name>A0A242M2G9_CABSO</name>
<reference evidence="3 4" key="1">
    <citation type="submission" date="2017-03" db="EMBL/GenBank/DDBJ databases">
        <title>Genome analysis of strain PAMC 26577.</title>
        <authorList>
            <person name="Oh H.-M."/>
            <person name="Yang J.-A."/>
        </authorList>
    </citation>
    <scope>NUCLEOTIDE SEQUENCE [LARGE SCALE GENOMIC DNA]</scope>
    <source>
        <strain evidence="3 4">PAMC 26577</strain>
    </source>
</reference>
<dbReference type="InterPro" id="IPR036291">
    <property type="entry name" value="NAD(P)-bd_dom_sf"/>
</dbReference>
<dbReference type="InterPro" id="IPR013149">
    <property type="entry name" value="ADH-like_C"/>
</dbReference>
<dbReference type="SUPFAM" id="SSF50129">
    <property type="entry name" value="GroES-like"/>
    <property type="match status" value="1"/>
</dbReference>
<organism evidence="3 4">
    <name type="scientific">Caballeronia sordidicola</name>
    <name type="common">Burkholderia sordidicola</name>
    <dbReference type="NCBI Taxonomy" id="196367"/>
    <lineage>
        <taxon>Bacteria</taxon>
        <taxon>Pseudomonadati</taxon>
        <taxon>Pseudomonadota</taxon>
        <taxon>Betaproteobacteria</taxon>
        <taxon>Burkholderiales</taxon>
        <taxon>Burkholderiaceae</taxon>
        <taxon>Caballeronia</taxon>
    </lineage>
</organism>
<protein>
    <submittedName>
        <fullName evidence="3">Quinone oxidoreductase</fullName>
    </submittedName>
</protein>
<sequence>MTIRDCNGGIIMKALRFNQHGDPGVLVIEDLPSPRASAGEAVVRVLAASINPSDVKNVEGRMSQTTLPRTPGRDYSGVVIDGPAEWLGEEVWGSGGDVGFTRDGTHAEELVVPVASLHRKPANLSHEEASAIGVNFITAWCAVVEAAQLQAGESIVIIGVGGVGGAAAQIAKRIGAKVIGVARGANAPGLYVDAMVDSKAPGFIDEIRSLTDGGAAVVFDTVGGSMFETAVHMLGLRGRLVEISATDRREVTFNLADFYHNESRLSGVDTLKRDLIAAGAMLEALRAGFEDGSYKAPVIAQTFALEDAQAAYRAVAAGTKGRVVLTPSK</sequence>
<keyword evidence="1" id="KW-0521">NADP</keyword>
<dbReference type="Proteomes" id="UP000195221">
    <property type="component" value="Unassembled WGS sequence"/>
</dbReference>
<dbReference type="InterPro" id="IPR013154">
    <property type="entry name" value="ADH-like_N"/>
</dbReference>
<proteinExistence type="predicted"/>
<dbReference type="GO" id="GO:0016491">
    <property type="term" value="F:oxidoreductase activity"/>
    <property type="evidence" value="ECO:0007669"/>
    <property type="project" value="InterPro"/>
</dbReference>
<dbReference type="Pfam" id="PF08240">
    <property type="entry name" value="ADH_N"/>
    <property type="match status" value="1"/>
</dbReference>
<dbReference type="EMBL" id="NBTZ01000181">
    <property type="protein sequence ID" value="OTP65313.1"/>
    <property type="molecule type" value="Genomic_DNA"/>
</dbReference>
<dbReference type="SMART" id="SM00829">
    <property type="entry name" value="PKS_ER"/>
    <property type="match status" value="1"/>
</dbReference>
<dbReference type="PANTHER" id="PTHR44154:SF1">
    <property type="entry name" value="QUINONE OXIDOREDUCTASE"/>
    <property type="match status" value="1"/>
</dbReference>
<dbReference type="AlphaFoldDB" id="A0A242M2G9"/>
<accession>A0A242M2G9</accession>
<dbReference type="InterPro" id="IPR011032">
    <property type="entry name" value="GroES-like_sf"/>
</dbReference>
<evidence type="ECO:0000313" key="4">
    <source>
        <dbReference type="Proteomes" id="UP000195221"/>
    </source>
</evidence>
<dbReference type="InterPro" id="IPR051603">
    <property type="entry name" value="Zinc-ADH_QOR/CCCR"/>
</dbReference>
<dbReference type="PANTHER" id="PTHR44154">
    <property type="entry name" value="QUINONE OXIDOREDUCTASE"/>
    <property type="match status" value="1"/>
</dbReference>
<gene>
    <name evidence="3" type="ORF">PAMC26577_39450</name>
</gene>
<evidence type="ECO:0000256" key="1">
    <source>
        <dbReference type="ARBA" id="ARBA00022857"/>
    </source>
</evidence>